<dbReference type="Pfam" id="PF07515">
    <property type="entry name" value="TraI_2_C"/>
    <property type="match status" value="1"/>
</dbReference>
<sequence>MLSLFRNKRQKPPLSPTVIVAEGYLSIESAHTLLAVEHRRQLLDRIWQYTALSHAQFIQLYLNPIHRYAEQVQQLPASETHHHAYLGGMLDHGLELVACSLKLRQSYLLPTGSAPEDQAAQTDAWSAGIAYGALLHDIGKIAVDLQVERQDGSVWHPWQGPLDQPYRFRYLKGRDYHLHGAAAGLLYTQILDRPILDWLSGFPSLWASLLYVLAGQYERAGVLGELVIQADRVSTAQNIGGNPNKALQAPIHSLQHHLISGLRHLIQHELKLNQPGAAGWLTHEALWLVSKAVTDKLRAYLLSQAIEGIPSSNIAVFDELQSHGLVESTPEGKAIWTALVTQGNWQQSFTFLRLQPALIWGNDDRPEAFSGTVSVEVDDHRTDAPVSPPPTAASTRSTQGQSQPVPMTMEDADYLGSLLDMFDAEKHEACNAPSANELNISNPPVKNPGQVFLNWIREGIQSHKLIINDSASKIHTVGGMVLLVTPGLFQRYVQEFPGVSQGSDQLIEEWRWVQKQFEKLKMHKKRGNGLNIWTCKVQGPRKKTTLKGYLITEPVSLLESLPPDNPFLALDDS</sequence>
<dbReference type="InterPro" id="IPR022391">
    <property type="entry name" value="ICE_relaxase_PFGI-1"/>
</dbReference>
<name>A0A7Z6QPE5_PSEFL</name>
<feature type="region of interest" description="Disordered" evidence="1">
    <location>
        <begin position="378"/>
        <end position="406"/>
    </location>
</feature>
<dbReference type="Gene3D" id="2.40.10.200">
    <property type="entry name" value="STY4665 C-terminal domain-like"/>
    <property type="match status" value="1"/>
</dbReference>
<evidence type="ECO:0000259" key="2">
    <source>
        <dbReference type="Pfam" id="PF07514"/>
    </source>
</evidence>
<dbReference type="Pfam" id="PF07514">
    <property type="entry name" value="TraI_2"/>
    <property type="match status" value="1"/>
</dbReference>
<accession>A0A7Z6QPE5</accession>
<evidence type="ECO:0000256" key="1">
    <source>
        <dbReference type="SAM" id="MobiDB-lite"/>
    </source>
</evidence>
<protein>
    <submittedName>
        <fullName evidence="4">Relaxase</fullName>
    </submittedName>
</protein>
<organism evidence="4 5">
    <name type="scientific">Pseudomonas fluorescens</name>
    <dbReference type="NCBI Taxonomy" id="294"/>
    <lineage>
        <taxon>Bacteria</taxon>
        <taxon>Pseudomonadati</taxon>
        <taxon>Pseudomonadota</taxon>
        <taxon>Gammaproteobacteria</taxon>
        <taxon>Pseudomonadales</taxon>
        <taxon>Pseudomonadaceae</taxon>
        <taxon>Pseudomonas</taxon>
    </lineage>
</organism>
<dbReference type="InterPro" id="IPR011093">
    <property type="entry name" value="TraI_2_C"/>
</dbReference>
<dbReference type="NCBIfam" id="TIGR03760">
    <property type="entry name" value="ICE_TraI_Pfluor"/>
    <property type="match status" value="1"/>
</dbReference>
<evidence type="ECO:0000313" key="4">
    <source>
        <dbReference type="EMBL" id="RDS87452.1"/>
    </source>
</evidence>
<dbReference type="InterPro" id="IPR011119">
    <property type="entry name" value="Unchr_helicase_relaxase_TraI"/>
</dbReference>
<evidence type="ECO:0000259" key="3">
    <source>
        <dbReference type="Pfam" id="PF07515"/>
    </source>
</evidence>
<dbReference type="Gene3D" id="1.10.10.10">
    <property type="entry name" value="Winged helix-like DNA-binding domain superfamily/Winged helix DNA-binding domain"/>
    <property type="match status" value="1"/>
</dbReference>
<dbReference type="Proteomes" id="UP000255541">
    <property type="component" value="Unassembled WGS sequence"/>
</dbReference>
<dbReference type="SUPFAM" id="SSF46785">
    <property type="entry name" value="Winged helix' DNA-binding domain"/>
    <property type="match status" value="1"/>
</dbReference>
<dbReference type="Gene3D" id="1.10.3210.40">
    <property type="match status" value="1"/>
</dbReference>
<comment type="caution">
    <text evidence="4">The sequence shown here is derived from an EMBL/GenBank/DDBJ whole genome shotgun (WGS) entry which is preliminary data.</text>
</comment>
<gene>
    <name evidence="4" type="ORF">DL347_30160</name>
</gene>
<feature type="domain" description="Uncharacterised" evidence="2">
    <location>
        <begin position="23"/>
        <end position="335"/>
    </location>
</feature>
<evidence type="ECO:0000313" key="5">
    <source>
        <dbReference type="Proteomes" id="UP000255541"/>
    </source>
</evidence>
<dbReference type="NCBIfam" id="NF041494">
    <property type="entry name" value="MobH"/>
    <property type="match status" value="1"/>
</dbReference>
<reference evidence="4 5" key="1">
    <citation type="submission" date="2018-07" db="EMBL/GenBank/DDBJ databases">
        <title>Draft Genome Sequence of Pseudomonas fluorescens AHK-1 associated with canker disease of kiwifruit.</title>
        <authorList>
            <person name="Wu Z."/>
        </authorList>
    </citation>
    <scope>NUCLEOTIDE SEQUENCE [LARGE SCALE GENOMIC DNA]</scope>
    <source>
        <strain evidence="4 5">AHK-1</strain>
    </source>
</reference>
<proteinExistence type="predicted"/>
<dbReference type="InterPro" id="IPR036388">
    <property type="entry name" value="WH-like_DNA-bd_sf"/>
</dbReference>
<dbReference type="InterPro" id="IPR036390">
    <property type="entry name" value="WH_DNA-bd_sf"/>
</dbReference>
<feature type="domain" description="Putative conjugal transfer nickase/helicase TraI C-terminal" evidence="3">
    <location>
        <begin position="449"/>
        <end position="569"/>
    </location>
</feature>
<dbReference type="EMBL" id="QRBA01000025">
    <property type="protein sequence ID" value="RDS87452.1"/>
    <property type="molecule type" value="Genomic_DNA"/>
</dbReference>
<dbReference type="AlphaFoldDB" id="A0A7Z6QPE5"/>
<dbReference type="RefSeq" id="WP_115488909.1">
    <property type="nucleotide sequence ID" value="NZ_QRBA01000025.1"/>
</dbReference>